<keyword evidence="3" id="KW-1185">Reference proteome</keyword>
<dbReference type="EMBL" id="CP016761">
    <property type="protein sequence ID" value="ANX12918.1"/>
    <property type="molecule type" value="Genomic_DNA"/>
</dbReference>
<dbReference type="InterPro" id="IPR027304">
    <property type="entry name" value="Trigger_fact/SurA_dom_sf"/>
</dbReference>
<dbReference type="STRING" id="255247.ABE41_012975"/>
<dbReference type="RefSeq" id="WP_066290972.1">
    <property type="nucleotide sequence ID" value="NZ_CP016761.1"/>
</dbReference>
<name>A0A1B1Z643_9BACL</name>
<dbReference type="SUPFAM" id="SSF109998">
    <property type="entry name" value="Triger factor/SurA peptide-binding domain-like"/>
    <property type="match status" value="1"/>
</dbReference>
<accession>A0A1B1Z643</accession>
<organism evidence="2 3">
    <name type="scientific">Fictibacillus arsenicus</name>
    <dbReference type="NCBI Taxonomy" id="255247"/>
    <lineage>
        <taxon>Bacteria</taxon>
        <taxon>Bacillati</taxon>
        <taxon>Bacillota</taxon>
        <taxon>Bacilli</taxon>
        <taxon>Bacillales</taxon>
        <taxon>Fictibacillaceae</taxon>
        <taxon>Fictibacillus</taxon>
    </lineage>
</organism>
<gene>
    <name evidence="2" type="ORF">ABE41_012975</name>
</gene>
<evidence type="ECO:0000313" key="3">
    <source>
        <dbReference type="Proteomes" id="UP000077412"/>
    </source>
</evidence>
<dbReference type="OrthoDB" id="9810153at2"/>
<reference evidence="2 3" key="1">
    <citation type="submission" date="2016-08" db="EMBL/GenBank/DDBJ databases">
        <title>Complete genome sequence of Fictibacillus arsenicus G25-54, a strain with toxicity to nematodes and a potential arsenic-resistance activity.</title>
        <authorList>
            <person name="Zheng Z."/>
        </authorList>
    </citation>
    <scope>NUCLEOTIDE SEQUENCE [LARGE SCALE GENOMIC DNA]</scope>
    <source>
        <strain evidence="2 3">G25-54</strain>
    </source>
</reference>
<feature type="signal peptide" evidence="1">
    <location>
        <begin position="1"/>
        <end position="28"/>
    </location>
</feature>
<evidence type="ECO:0000256" key="1">
    <source>
        <dbReference type="SAM" id="SignalP"/>
    </source>
</evidence>
<proteinExistence type="predicted"/>
<dbReference type="InterPro" id="IPR009343">
    <property type="entry name" value="DUF1002"/>
</dbReference>
<dbReference type="Pfam" id="PF06207">
    <property type="entry name" value="DUF1002"/>
    <property type="match status" value="1"/>
</dbReference>
<protein>
    <recommendedName>
        <fullName evidence="4">DUF1002 domain-containing protein</fullName>
    </recommendedName>
</protein>
<feature type="chain" id="PRO_5008533271" description="DUF1002 domain-containing protein" evidence="1">
    <location>
        <begin position="29"/>
        <end position="291"/>
    </location>
</feature>
<sequence length="291" mass="32039">MKKAKIFALLSIMAAALLIAPLKMFADAAPGDVIVTLGQNLTDEQKNSLLKEMEVSADVQTVTVTNEEEHKYLGDYISKAQIGSKAISSSKITVGEKDQGLSVKTNNINWVTEEMYMNALTTAGVTDAEIYVTAPFEVSGTAALTGILKAYETTAQIEIPEAQKQVANEEMVKTAELGERIGAKEATELMTRVKEEIAKNPVQSEDDLRALIEKVAKDMGIELTQEELNGLIALFNKMKDLNIDWDQLQSDLKNISENLGDFLNKEETQSFIQKILEFLSAIIEAIKSLFK</sequence>
<evidence type="ECO:0008006" key="4">
    <source>
        <dbReference type="Google" id="ProtNLM"/>
    </source>
</evidence>
<evidence type="ECO:0000313" key="2">
    <source>
        <dbReference type="EMBL" id="ANX12918.1"/>
    </source>
</evidence>
<dbReference type="KEGG" id="far:ABE41_012975"/>
<dbReference type="AlphaFoldDB" id="A0A1B1Z643"/>
<keyword evidence="1" id="KW-0732">Signal</keyword>
<dbReference type="Proteomes" id="UP000077412">
    <property type="component" value="Chromosome"/>
</dbReference>